<keyword evidence="3" id="KW-1185">Reference proteome</keyword>
<gene>
    <name evidence="2" type="ORF">MMEN_LOCUS8316</name>
</gene>
<dbReference type="OrthoDB" id="6146578at2759"/>
<name>A0A8S4ASU6_9TELE</name>
<dbReference type="EMBL" id="CAJRST010008890">
    <property type="protein sequence ID" value="CAG5897253.1"/>
    <property type="molecule type" value="Genomic_DNA"/>
</dbReference>
<reference evidence="2" key="1">
    <citation type="submission" date="2021-05" db="EMBL/GenBank/DDBJ databases">
        <authorList>
            <person name="Tigano A."/>
        </authorList>
    </citation>
    <scope>NUCLEOTIDE SEQUENCE</scope>
</reference>
<evidence type="ECO:0000313" key="2">
    <source>
        <dbReference type="EMBL" id="CAG5897253.1"/>
    </source>
</evidence>
<organism evidence="2 3">
    <name type="scientific">Menidia menidia</name>
    <name type="common">Atlantic silverside</name>
    <dbReference type="NCBI Taxonomy" id="238744"/>
    <lineage>
        <taxon>Eukaryota</taxon>
        <taxon>Metazoa</taxon>
        <taxon>Chordata</taxon>
        <taxon>Craniata</taxon>
        <taxon>Vertebrata</taxon>
        <taxon>Euteleostomi</taxon>
        <taxon>Actinopterygii</taxon>
        <taxon>Neopterygii</taxon>
        <taxon>Teleostei</taxon>
        <taxon>Neoteleostei</taxon>
        <taxon>Acanthomorphata</taxon>
        <taxon>Ovalentaria</taxon>
        <taxon>Atherinomorphae</taxon>
        <taxon>Atheriniformes</taxon>
        <taxon>Atherinopsidae</taxon>
        <taxon>Menidiinae</taxon>
        <taxon>Menidia</taxon>
    </lineage>
</organism>
<evidence type="ECO:0000313" key="3">
    <source>
        <dbReference type="Proteomes" id="UP000677803"/>
    </source>
</evidence>
<protein>
    <submittedName>
        <fullName evidence="2">(Atlantic silverside) hypothetical protein</fullName>
    </submittedName>
</protein>
<proteinExistence type="predicted"/>
<sequence>MATISSLNLASLRGSLMVSMSWALTSHLLTTRLSEMLGTTTATASTSNNPSFMPTRSEGRAGQRGRSSIHRIMKRDMLRKKLKEDLCRYVSYTTMYIDMTELEGELAAVLRDTPAGLEQLDGFLDAVEKLAVTSKHVFTRNQILDLSNDTHLDTIQAIITAARHASPLLLEFKRDAKAFFQPKLPNLEVLSYQLDRYVKTTNMICEKLPRR</sequence>
<dbReference type="AlphaFoldDB" id="A0A8S4ASU6"/>
<evidence type="ECO:0000256" key="1">
    <source>
        <dbReference type="SAM" id="MobiDB-lite"/>
    </source>
</evidence>
<feature type="region of interest" description="Disordered" evidence="1">
    <location>
        <begin position="41"/>
        <end position="66"/>
    </location>
</feature>
<comment type="caution">
    <text evidence="2">The sequence shown here is derived from an EMBL/GenBank/DDBJ whole genome shotgun (WGS) entry which is preliminary data.</text>
</comment>
<accession>A0A8S4ASU6</accession>
<dbReference type="Proteomes" id="UP000677803">
    <property type="component" value="Unassembled WGS sequence"/>
</dbReference>